<reference evidence="2" key="1">
    <citation type="journal article" date="2022" name="Mol. Ecol. Resour.">
        <title>The genomes of chicory, endive, great burdock and yacon provide insights into Asteraceae palaeo-polyploidization history and plant inulin production.</title>
        <authorList>
            <person name="Fan W."/>
            <person name="Wang S."/>
            <person name="Wang H."/>
            <person name="Wang A."/>
            <person name="Jiang F."/>
            <person name="Liu H."/>
            <person name="Zhao H."/>
            <person name="Xu D."/>
            <person name="Zhang Y."/>
        </authorList>
    </citation>
    <scope>NUCLEOTIDE SEQUENCE [LARGE SCALE GENOMIC DNA]</scope>
    <source>
        <strain evidence="2">cv. Yunnan</strain>
    </source>
</reference>
<dbReference type="EMBL" id="CM042019">
    <property type="protein sequence ID" value="KAI3825419.1"/>
    <property type="molecule type" value="Genomic_DNA"/>
</dbReference>
<evidence type="ECO:0000313" key="1">
    <source>
        <dbReference type="EMBL" id="KAI3825419.1"/>
    </source>
</evidence>
<accession>A0ACB9JZF5</accession>
<proteinExistence type="predicted"/>
<sequence>MCSTCNLFLTQLTQSGLINGFWRKCWCRAVDSFDYHLLNIGLESKHQLAFINLFGSIAINFGTNFLKLGNDEPLSLTETFLELLDPYILKYMLGSLPPEIKERSFAIESL</sequence>
<comment type="caution">
    <text evidence="1">The sequence shown here is derived from an EMBL/GenBank/DDBJ whole genome shotgun (WGS) entry which is preliminary data.</text>
</comment>
<gene>
    <name evidence="1" type="ORF">L1987_06905</name>
</gene>
<dbReference type="Proteomes" id="UP001056120">
    <property type="component" value="Linkage Group LG02"/>
</dbReference>
<evidence type="ECO:0000313" key="2">
    <source>
        <dbReference type="Proteomes" id="UP001056120"/>
    </source>
</evidence>
<protein>
    <submittedName>
        <fullName evidence="1">Uncharacterized protein</fullName>
    </submittedName>
</protein>
<keyword evidence="2" id="KW-1185">Reference proteome</keyword>
<reference evidence="1 2" key="2">
    <citation type="journal article" date="2022" name="Mol. Ecol. Resour.">
        <title>The genomes of chicory, endive, great burdock and yacon provide insights into Asteraceae paleo-polyploidization history and plant inulin production.</title>
        <authorList>
            <person name="Fan W."/>
            <person name="Wang S."/>
            <person name="Wang H."/>
            <person name="Wang A."/>
            <person name="Jiang F."/>
            <person name="Liu H."/>
            <person name="Zhao H."/>
            <person name="Xu D."/>
            <person name="Zhang Y."/>
        </authorList>
    </citation>
    <scope>NUCLEOTIDE SEQUENCE [LARGE SCALE GENOMIC DNA]</scope>
    <source>
        <strain evidence="2">cv. Yunnan</strain>
        <tissue evidence="1">Leaves</tissue>
    </source>
</reference>
<organism evidence="1 2">
    <name type="scientific">Smallanthus sonchifolius</name>
    <dbReference type="NCBI Taxonomy" id="185202"/>
    <lineage>
        <taxon>Eukaryota</taxon>
        <taxon>Viridiplantae</taxon>
        <taxon>Streptophyta</taxon>
        <taxon>Embryophyta</taxon>
        <taxon>Tracheophyta</taxon>
        <taxon>Spermatophyta</taxon>
        <taxon>Magnoliopsida</taxon>
        <taxon>eudicotyledons</taxon>
        <taxon>Gunneridae</taxon>
        <taxon>Pentapetalae</taxon>
        <taxon>asterids</taxon>
        <taxon>campanulids</taxon>
        <taxon>Asterales</taxon>
        <taxon>Asteraceae</taxon>
        <taxon>Asteroideae</taxon>
        <taxon>Heliantheae alliance</taxon>
        <taxon>Millerieae</taxon>
        <taxon>Smallanthus</taxon>
    </lineage>
</organism>
<name>A0ACB9JZF5_9ASTR</name>